<protein>
    <recommendedName>
        <fullName evidence="2 5">Basal-body rod modification protein FlgD</fullName>
    </recommendedName>
</protein>
<evidence type="ECO:0000256" key="6">
    <source>
        <dbReference type="SAM" id="MobiDB-lite"/>
    </source>
</evidence>
<dbReference type="Pfam" id="PF03963">
    <property type="entry name" value="FlgD"/>
    <property type="match status" value="1"/>
</dbReference>
<dbReference type="RefSeq" id="WP_342323899.1">
    <property type="nucleotide sequence ID" value="NZ_CP151800.1"/>
</dbReference>
<reference evidence="9 10" key="1">
    <citation type="submission" date="2024-04" db="EMBL/GenBank/DDBJ databases">
        <title>Kosakonia calanthae sp. nov., a halophilic bacterium isolated from leaves of Calanthe tiplacata.</title>
        <authorList>
            <person name="Wu P."/>
        </authorList>
    </citation>
    <scope>NUCLEOTIDE SEQUENCE [LARGE SCALE GENOMIC DNA]</scope>
    <source>
        <strain evidence="9 10">BYX6</strain>
    </source>
</reference>
<dbReference type="EMBL" id="CP151800">
    <property type="protein sequence ID" value="WZV99346.1"/>
    <property type="molecule type" value="Genomic_DNA"/>
</dbReference>
<accession>A0ABZ3B894</accession>
<evidence type="ECO:0000313" key="10">
    <source>
        <dbReference type="Proteomes" id="UP001466893"/>
    </source>
</evidence>
<keyword evidence="9" id="KW-0969">Cilium</keyword>
<dbReference type="Proteomes" id="UP001466893">
    <property type="component" value="Chromosome"/>
</dbReference>
<feature type="region of interest" description="Disordered" evidence="6">
    <location>
        <begin position="1"/>
        <end position="40"/>
    </location>
</feature>
<organism evidence="9 10">
    <name type="scientific">Kosakonia calanthes</name>
    <dbReference type="NCBI Taxonomy" id="3139408"/>
    <lineage>
        <taxon>Bacteria</taxon>
        <taxon>Pseudomonadati</taxon>
        <taxon>Pseudomonadota</taxon>
        <taxon>Gammaproteobacteria</taxon>
        <taxon>Enterobacterales</taxon>
        <taxon>Enterobacteriaceae</taxon>
        <taxon>Kosakonia</taxon>
    </lineage>
</organism>
<evidence type="ECO:0000259" key="8">
    <source>
        <dbReference type="Pfam" id="PF13861"/>
    </source>
</evidence>
<evidence type="ECO:0000256" key="5">
    <source>
        <dbReference type="RuleBase" id="RU362076"/>
    </source>
</evidence>
<dbReference type="InterPro" id="IPR025965">
    <property type="entry name" value="FlgD/Vpr_Ig-like"/>
</dbReference>
<comment type="function">
    <text evidence="4 5">Required for flagellar hook formation. May act as a scaffolding protein.</text>
</comment>
<name>A0ABZ3B894_9ENTR</name>
<evidence type="ECO:0000259" key="7">
    <source>
        <dbReference type="Pfam" id="PF13860"/>
    </source>
</evidence>
<keyword evidence="9" id="KW-0282">Flagellum</keyword>
<dbReference type="InterPro" id="IPR005648">
    <property type="entry name" value="FlgD"/>
</dbReference>
<keyword evidence="3 5" id="KW-1005">Bacterial flagellum biogenesis</keyword>
<evidence type="ECO:0000313" key="9">
    <source>
        <dbReference type="EMBL" id="WZV99346.1"/>
    </source>
</evidence>
<gene>
    <name evidence="9" type="ORF">AAEY27_05480</name>
</gene>
<feature type="compositionally biased region" description="Low complexity" evidence="6">
    <location>
        <begin position="10"/>
        <end position="40"/>
    </location>
</feature>
<evidence type="ECO:0000256" key="2">
    <source>
        <dbReference type="ARBA" id="ARBA00016013"/>
    </source>
</evidence>
<dbReference type="Pfam" id="PF13860">
    <property type="entry name" value="FlgD_ig"/>
    <property type="match status" value="1"/>
</dbReference>
<comment type="similarity">
    <text evidence="1 5">Belongs to the FlgD family.</text>
</comment>
<keyword evidence="9" id="KW-0966">Cell projection</keyword>
<dbReference type="Pfam" id="PF13861">
    <property type="entry name" value="FLgD_tudor"/>
    <property type="match status" value="1"/>
</dbReference>
<evidence type="ECO:0000256" key="1">
    <source>
        <dbReference type="ARBA" id="ARBA00010577"/>
    </source>
</evidence>
<dbReference type="Gene3D" id="2.30.30.910">
    <property type="match status" value="1"/>
</dbReference>
<dbReference type="InterPro" id="IPR025963">
    <property type="entry name" value="FLgD_Tudor"/>
</dbReference>
<sequence>MAVSPVMTQSASTNATTKSTSSTSNTNSTSSSGNVGTGSTADELLDSFMTLLVAQMQNQDPTDPVDNNQLTAQLAQFNTAAGVEQLNTTMNSMGTLVASMQQMNSADWVGRDIMVEGDPKVSTATDGNQKVGLSLDSDADEVTVTLTDSAGNAYNAKLKNVEAGVHQYSLDDFEDFQPSDPRAQPDTSFTVSFSATNADGSTPSITALKPAKVQSVSFTSSGAVLQLGANGTASLSEVYLIE</sequence>
<proteinExistence type="inferred from homology"/>
<feature type="domain" description="FlgD Tudor-like" evidence="8">
    <location>
        <begin position="100"/>
        <end position="238"/>
    </location>
</feature>
<keyword evidence="10" id="KW-1185">Reference proteome</keyword>
<dbReference type="Gene3D" id="2.60.40.4070">
    <property type="match status" value="1"/>
</dbReference>
<evidence type="ECO:0000256" key="3">
    <source>
        <dbReference type="ARBA" id="ARBA00022795"/>
    </source>
</evidence>
<evidence type="ECO:0000256" key="4">
    <source>
        <dbReference type="ARBA" id="ARBA00024746"/>
    </source>
</evidence>
<feature type="domain" description="FlgD/Vpr Ig-like" evidence="7">
    <location>
        <begin position="122"/>
        <end position="171"/>
    </location>
</feature>